<gene>
    <name evidence="1" type="ORF">ACFLIM_09680</name>
</gene>
<sequence length="114" mass="12423">MTPTRAEGQEATWTDIGRRLDRIVAAVLRPGDPGFRAFPGRQLPVRVGFLLRALVDQVGEGSPVLRGEVLQEDDLTALVIDDVEAPALLALVWKGPPSQAIREALCCCRRAFFG</sequence>
<protein>
    <submittedName>
        <fullName evidence="1">Uncharacterized protein</fullName>
    </submittedName>
</protein>
<accession>A0ABW7A8U1</accession>
<dbReference type="RefSeq" id="WP_393164122.1">
    <property type="nucleotide sequence ID" value="NZ_JBICRM010000005.1"/>
</dbReference>
<dbReference type="EMBL" id="JBICRM010000005">
    <property type="protein sequence ID" value="MFG1703453.1"/>
    <property type="molecule type" value="Genomic_DNA"/>
</dbReference>
<reference evidence="1 2" key="1">
    <citation type="submission" date="2024-10" db="EMBL/GenBank/DDBJ databases">
        <authorList>
            <person name="Topkara A.R."/>
            <person name="Saygin H."/>
        </authorList>
    </citation>
    <scope>NUCLEOTIDE SEQUENCE [LARGE SCALE GENOMIC DNA]</scope>
    <source>
        <strain evidence="1 2">M3C6</strain>
    </source>
</reference>
<comment type="caution">
    <text evidence="1">The sequence shown here is derived from an EMBL/GenBank/DDBJ whole genome shotgun (WGS) entry which is preliminary data.</text>
</comment>
<dbReference type="Proteomes" id="UP001603978">
    <property type="component" value="Unassembled WGS sequence"/>
</dbReference>
<name>A0ABW7A8U1_9ACTN</name>
<organism evidence="1 2">
    <name type="scientific">Nonomuraea marmarensis</name>
    <dbReference type="NCBI Taxonomy" id="3351344"/>
    <lineage>
        <taxon>Bacteria</taxon>
        <taxon>Bacillati</taxon>
        <taxon>Actinomycetota</taxon>
        <taxon>Actinomycetes</taxon>
        <taxon>Streptosporangiales</taxon>
        <taxon>Streptosporangiaceae</taxon>
        <taxon>Nonomuraea</taxon>
    </lineage>
</organism>
<evidence type="ECO:0000313" key="2">
    <source>
        <dbReference type="Proteomes" id="UP001603978"/>
    </source>
</evidence>
<evidence type="ECO:0000313" key="1">
    <source>
        <dbReference type="EMBL" id="MFG1703453.1"/>
    </source>
</evidence>
<proteinExistence type="predicted"/>
<keyword evidence="2" id="KW-1185">Reference proteome</keyword>